<reference evidence="1" key="1">
    <citation type="submission" date="2019-08" db="EMBL/GenBank/DDBJ databases">
        <authorList>
            <person name="Kucharzyk K."/>
            <person name="Murdoch R.W."/>
            <person name="Higgins S."/>
            <person name="Loffler F."/>
        </authorList>
    </citation>
    <scope>NUCLEOTIDE SEQUENCE</scope>
</reference>
<gene>
    <name evidence="1" type="ORF">SDC9_56559</name>
</gene>
<proteinExistence type="predicted"/>
<dbReference type="Pfam" id="PF22558">
    <property type="entry name" value="REase-ARP"/>
    <property type="match status" value="1"/>
</dbReference>
<protein>
    <submittedName>
        <fullName evidence="1">Uncharacterized protein</fullName>
    </submittedName>
</protein>
<organism evidence="1">
    <name type="scientific">bioreactor metagenome</name>
    <dbReference type="NCBI Taxonomy" id="1076179"/>
    <lineage>
        <taxon>unclassified sequences</taxon>
        <taxon>metagenomes</taxon>
        <taxon>ecological metagenomes</taxon>
    </lineage>
</organism>
<dbReference type="InterPro" id="IPR054333">
    <property type="entry name" value="REase-ARP-assoc"/>
</dbReference>
<name>A0A644X2X1_9ZZZZ</name>
<evidence type="ECO:0000313" key="1">
    <source>
        <dbReference type="EMBL" id="MPM10231.1"/>
    </source>
</evidence>
<sequence length="279" mass="32826">MNLTTDKITSIKNNLFYRSLEIIPDFLTFPWHQYRGEIDTDKVNSSQAIAIDFWGCLYSSKYKNELINALFDSKAKEWSIELEYTNYELLNEPTSTQIDVLLKSSDKVIFVESKFTEKGGNCSQPPKKCNGNYQLQINPDNEIKSKCSLTGKNIRYWEFIEKVTDYKMNSEYFPCPFKGMEYQWMRNICFAKAYSEKHNGLTNETYLFYYNSPKNHISQLVNKGNYLGGLKGYLKTKFEAKSYNNCISLFIDYLKPIDLNEMNVWIELEKWMSNKDKKL</sequence>
<comment type="caution">
    <text evidence="1">The sequence shown here is derived from an EMBL/GenBank/DDBJ whole genome shotgun (WGS) entry which is preliminary data.</text>
</comment>
<accession>A0A644X2X1</accession>
<dbReference type="AlphaFoldDB" id="A0A644X2X1"/>
<dbReference type="EMBL" id="VSSQ01001667">
    <property type="protein sequence ID" value="MPM10231.1"/>
    <property type="molecule type" value="Genomic_DNA"/>
</dbReference>